<dbReference type="InterPro" id="IPR039840">
    <property type="entry name" value="NAA80"/>
</dbReference>
<dbReference type="Proteomes" id="UP000694388">
    <property type="component" value="Unplaced"/>
</dbReference>
<feature type="domain" description="N-acetyltransferase" evidence="2">
    <location>
        <begin position="28"/>
        <end position="180"/>
    </location>
</feature>
<dbReference type="GO" id="GO:0008080">
    <property type="term" value="F:N-acetyltransferase activity"/>
    <property type="evidence" value="ECO:0007669"/>
    <property type="project" value="InterPro"/>
</dbReference>
<dbReference type="PANTHER" id="PTHR13538">
    <property type="entry name" value="N-ACETYLTRANSFERASE 6"/>
    <property type="match status" value="1"/>
</dbReference>
<feature type="compositionally biased region" description="Pro residues" evidence="1">
    <location>
        <begin position="257"/>
        <end position="269"/>
    </location>
</feature>
<dbReference type="GeneTree" id="ENSGT00390000000980"/>
<accession>A0A8C4WSP3</accession>
<dbReference type="Ensembl" id="ENSEBUT00000010121.1">
    <property type="protein sequence ID" value="ENSEBUP00000009594.1"/>
    <property type="gene ID" value="ENSEBUG00000006165.1"/>
</dbReference>
<dbReference type="InterPro" id="IPR000182">
    <property type="entry name" value="GNAT_dom"/>
</dbReference>
<reference evidence="3" key="1">
    <citation type="submission" date="2025-08" db="UniProtKB">
        <authorList>
            <consortium name="Ensembl"/>
        </authorList>
    </citation>
    <scope>IDENTIFICATION</scope>
</reference>
<keyword evidence="4" id="KW-1185">Reference proteome</keyword>
<sequence length="336" mass="37605">MTRPRNSFYSNPAPTSLTAEASAGSCAELIVPLHEFPELMEECAELLSREWRVGPTARLVSLRRSCHDFPLSLVLVRPTTGHANLLYFQVIGHSKLSRVLSFPNGLYVESVIVTPCVRGHGYGRRLMEATEQYARARGFETLYLSTYDKQHFYAHIGYSFCAPVDGEKPVGKLVSSSFLQKLSGASERALHDFPSSPIDFERNKCNLKAQYSQEDLCAEHCDSQEKTKKAETSSFQSSISDTESKLEDKTYPDQLLLPPPPPPPPPPPMLTSNLMPFSSRRRTLVYSPPPPPDYVPLSPAERVGSFVYDSSLPQTLDSTPYRDAKGKPIFWMLKQI</sequence>
<feature type="compositionally biased region" description="Basic and acidic residues" evidence="1">
    <location>
        <begin position="242"/>
        <end position="251"/>
    </location>
</feature>
<protein>
    <submittedName>
        <fullName evidence="3">N-alpha-acetyltransferase 80, NatH catalytic subunit</fullName>
    </submittedName>
</protein>
<evidence type="ECO:0000259" key="2">
    <source>
        <dbReference type="PROSITE" id="PS51186"/>
    </source>
</evidence>
<dbReference type="InterPro" id="IPR016181">
    <property type="entry name" value="Acyl_CoA_acyltransferase"/>
</dbReference>
<evidence type="ECO:0000313" key="3">
    <source>
        <dbReference type="Ensembl" id="ENSEBUP00000009594.1"/>
    </source>
</evidence>
<organism evidence="3 4">
    <name type="scientific">Eptatretus burgeri</name>
    <name type="common">Inshore hagfish</name>
    <dbReference type="NCBI Taxonomy" id="7764"/>
    <lineage>
        <taxon>Eukaryota</taxon>
        <taxon>Metazoa</taxon>
        <taxon>Chordata</taxon>
        <taxon>Craniata</taxon>
        <taxon>Vertebrata</taxon>
        <taxon>Cyclostomata</taxon>
        <taxon>Myxini</taxon>
        <taxon>Myxiniformes</taxon>
        <taxon>Myxinidae</taxon>
        <taxon>Eptatretinae</taxon>
        <taxon>Eptatretus</taxon>
    </lineage>
</organism>
<dbReference type="GO" id="GO:0005737">
    <property type="term" value="C:cytoplasm"/>
    <property type="evidence" value="ECO:0007669"/>
    <property type="project" value="TreeGrafter"/>
</dbReference>
<evidence type="ECO:0000256" key="1">
    <source>
        <dbReference type="SAM" id="MobiDB-lite"/>
    </source>
</evidence>
<dbReference type="Pfam" id="PF00583">
    <property type="entry name" value="Acetyltransf_1"/>
    <property type="match status" value="1"/>
</dbReference>
<proteinExistence type="predicted"/>
<dbReference type="AlphaFoldDB" id="A0A8C4WSP3"/>
<evidence type="ECO:0000313" key="4">
    <source>
        <dbReference type="Proteomes" id="UP000694388"/>
    </source>
</evidence>
<dbReference type="SUPFAM" id="SSF55729">
    <property type="entry name" value="Acyl-CoA N-acyltransferases (Nat)"/>
    <property type="match status" value="1"/>
</dbReference>
<dbReference type="GO" id="GO:1905502">
    <property type="term" value="F:acetyl-CoA binding"/>
    <property type="evidence" value="ECO:0007669"/>
    <property type="project" value="TreeGrafter"/>
</dbReference>
<dbReference type="OMA" id="IYWMHKD"/>
<feature type="compositionally biased region" description="Polar residues" evidence="1">
    <location>
        <begin position="232"/>
        <end position="241"/>
    </location>
</feature>
<dbReference type="CDD" id="cd04301">
    <property type="entry name" value="NAT_SF"/>
    <property type="match status" value="1"/>
</dbReference>
<reference evidence="3" key="2">
    <citation type="submission" date="2025-09" db="UniProtKB">
        <authorList>
            <consortium name="Ensembl"/>
        </authorList>
    </citation>
    <scope>IDENTIFICATION</scope>
</reference>
<feature type="region of interest" description="Disordered" evidence="1">
    <location>
        <begin position="227"/>
        <end position="272"/>
    </location>
</feature>
<dbReference type="Gene3D" id="3.40.630.30">
    <property type="match status" value="1"/>
</dbReference>
<dbReference type="PANTHER" id="PTHR13538:SF4">
    <property type="entry name" value="N-ALPHA-ACETYLTRANSFERASE 80"/>
    <property type="match status" value="1"/>
</dbReference>
<dbReference type="PROSITE" id="PS51186">
    <property type="entry name" value="GNAT"/>
    <property type="match status" value="1"/>
</dbReference>
<name>A0A8C4WSP3_EPTBU</name>